<comment type="caution">
    <text evidence="2">The sequence shown here is derived from an EMBL/GenBank/DDBJ whole genome shotgun (WGS) entry which is preliminary data.</text>
</comment>
<dbReference type="Proteomes" id="UP000006001">
    <property type="component" value="Unassembled WGS sequence"/>
</dbReference>
<feature type="region of interest" description="Disordered" evidence="1">
    <location>
        <begin position="1"/>
        <end position="41"/>
    </location>
</feature>
<dbReference type="HOGENOM" id="CLU_3276740_0_0_11"/>
<accession>D0WHY5</accession>
<keyword evidence="3" id="KW-1185">Reference proteome</keyword>
<dbReference type="AlphaFoldDB" id="D0WHY5"/>
<dbReference type="EMBL" id="ACUX02000014">
    <property type="protein sequence ID" value="EEZ60932.1"/>
    <property type="molecule type" value="Genomic_DNA"/>
</dbReference>
<reference evidence="2" key="1">
    <citation type="submission" date="2009-10" db="EMBL/GenBank/DDBJ databases">
        <authorList>
            <person name="Weinstock G."/>
            <person name="Sodergren E."/>
            <person name="Clifton S."/>
            <person name="Fulton L."/>
            <person name="Fulton B."/>
            <person name="Courtney L."/>
            <person name="Fronick C."/>
            <person name="Harrison M."/>
            <person name="Strong C."/>
            <person name="Farmer C."/>
            <person name="Delahaunty K."/>
            <person name="Markovic C."/>
            <person name="Hall O."/>
            <person name="Minx P."/>
            <person name="Tomlinson C."/>
            <person name="Mitreva M."/>
            <person name="Nelson J."/>
            <person name="Hou S."/>
            <person name="Wollam A."/>
            <person name="Pepin K.H."/>
            <person name="Johnson M."/>
            <person name="Bhonagiri V."/>
            <person name="Nash W.E."/>
            <person name="Warren W."/>
            <person name="Chinwalla A."/>
            <person name="Mardis E.R."/>
            <person name="Wilson R.K."/>
        </authorList>
    </citation>
    <scope>NUCLEOTIDE SEQUENCE [LARGE SCALE GENOMIC DNA]</scope>
    <source>
        <strain evidence="2">ATCC 700122</strain>
    </source>
</reference>
<sequence length="41" mass="4570">MHDVGKPTKRFSELSNTGMCRRKTRGFSQNMASKGGMPRIA</sequence>
<evidence type="ECO:0000256" key="1">
    <source>
        <dbReference type="SAM" id="MobiDB-lite"/>
    </source>
</evidence>
<organism evidence="2 3">
    <name type="scientific">Slackia exigua (strain ATCC 700122 / DSM 15923 / CIP 105133 / JCM 11022 / KCTC 5966 / S-7)</name>
    <dbReference type="NCBI Taxonomy" id="649764"/>
    <lineage>
        <taxon>Bacteria</taxon>
        <taxon>Bacillati</taxon>
        <taxon>Actinomycetota</taxon>
        <taxon>Coriobacteriia</taxon>
        <taxon>Eggerthellales</taxon>
        <taxon>Eggerthellaceae</taxon>
        <taxon>Slackia</taxon>
    </lineage>
</organism>
<evidence type="ECO:0000313" key="2">
    <source>
        <dbReference type="EMBL" id="EEZ60932.1"/>
    </source>
</evidence>
<evidence type="ECO:0000313" key="3">
    <source>
        <dbReference type="Proteomes" id="UP000006001"/>
    </source>
</evidence>
<gene>
    <name evidence="2" type="ORF">HMPREF0762_01457</name>
</gene>
<protein>
    <submittedName>
        <fullName evidence="2">Uncharacterized protein</fullName>
    </submittedName>
</protein>
<proteinExistence type="predicted"/>
<feature type="compositionally biased region" description="Basic and acidic residues" evidence="1">
    <location>
        <begin position="1"/>
        <end position="12"/>
    </location>
</feature>
<name>D0WHY5_SLAES</name>